<proteinExistence type="inferred from homology"/>
<evidence type="ECO:0000259" key="14">
    <source>
        <dbReference type="Pfam" id="PF08264"/>
    </source>
</evidence>
<comment type="catalytic activity">
    <reaction evidence="10 12">
        <text>tRNA(Val) + L-valine + ATP = L-valyl-tRNA(Val) + AMP + diphosphate</text>
        <dbReference type="Rhea" id="RHEA:10704"/>
        <dbReference type="Rhea" id="RHEA-COMP:9672"/>
        <dbReference type="Rhea" id="RHEA-COMP:9708"/>
        <dbReference type="ChEBI" id="CHEBI:30616"/>
        <dbReference type="ChEBI" id="CHEBI:33019"/>
        <dbReference type="ChEBI" id="CHEBI:57762"/>
        <dbReference type="ChEBI" id="CHEBI:78442"/>
        <dbReference type="ChEBI" id="CHEBI:78537"/>
        <dbReference type="ChEBI" id="CHEBI:456215"/>
        <dbReference type="EC" id="6.1.1.9"/>
    </reaction>
</comment>
<dbReference type="InterPro" id="IPR014729">
    <property type="entry name" value="Rossmann-like_a/b/a_fold"/>
</dbReference>
<reference evidence="16" key="2">
    <citation type="submission" date="2024-06" db="EMBL/GenBank/DDBJ databases">
        <authorList>
            <person name="Petrova K.O."/>
            <person name="Toshchakov S.V."/>
            <person name="Boltjanskaja Y.V."/>
            <person name="Kevbrin V."/>
        </authorList>
    </citation>
    <scope>NUCLEOTIDE SEQUENCE</scope>
    <source>
        <strain evidence="16">Z-910T</strain>
    </source>
</reference>
<dbReference type="SUPFAM" id="SSF52374">
    <property type="entry name" value="Nucleotidylyl transferase"/>
    <property type="match status" value="1"/>
</dbReference>
<dbReference type="EC" id="6.1.1.9" evidence="12"/>
<evidence type="ECO:0000256" key="10">
    <source>
        <dbReference type="ARBA" id="ARBA00047552"/>
    </source>
</evidence>
<dbReference type="GO" id="GO:0002161">
    <property type="term" value="F:aminoacyl-tRNA deacylase activity"/>
    <property type="evidence" value="ECO:0007669"/>
    <property type="project" value="InterPro"/>
</dbReference>
<dbReference type="Pfam" id="PF08264">
    <property type="entry name" value="Anticodon_1"/>
    <property type="match status" value="1"/>
</dbReference>
<keyword evidence="4 12" id="KW-0436">Ligase</keyword>
<dbReference type="InterPro" id="IPR002300">
    <property type="entry name" value="aa-tRNA-synth_Ia"/>
</dbReference>
<dbReference type="Gene3D" id="1.10.730.10">
    <property type="entry name" value="Isoleucyl-tRNA Synthetase, Domain 1"/>
    <property type="match status" value="1"/>
</dbReference>
<dbReference type="Pfam" id="PF00133">
    <property type="entry name" value="tRNA-synt_1"/>
    <property type="match status" value="1"/>
</dbReference>
<evidence type="ECO:0000256" key="1">
    <source>
        <dbReference type="ARBA" id="ARBA00004496"/>
    </source>
</evidence>
<feature type="domain" description="Valyl-tRNA synthetase tRNA-binding arm" evidence="15">
    <location>
        <begin position="809"/>
        <end position="874"/>
    </location>
</feature>
<dbReference type="SUPFAM" id="SSF46589">
    <property type="entry name" value="tRNA-binding arm"/>
    <property type="match status" value="1"/>
</dbReference>
<keyword evidence="7 12" id="KW-0648">Protein biosynthesis</keyword>
<dbReference type="InterPro" id="IPR009008">
    <property type="entry name" value="Val/Leu/Ile-tRNA-synth_edit"/>
</dbReference>
<dbReference type="InterPro" id="IPR009080">
    <property type="entry name" value="tRNAsynth_Ia_anticodon-bd"/>
</dbReference>
<evidence type="ECO:0000259" key="15">
    <source>
        <dbReference type="Pfam" id="PF10458"/>
    </source>
</evidence>
<dbReference type="CDD" id="cd07962">
    <property type="entry name" value="Anticodon_Ia_Val"/>
    <property type="match status" value="1"/>
</dbReference>
<comment type="subcellular location">
    <subcellularLocation>
        <location evidence="1 12">Cytoplasm</location>
    </subcellularLocation>
</comment>
<dbReference type="CDD" id="cd00817">
    <property type="entry name" value="ValRS_core"/>
    <property type="match status" value="1"/>
</dbReference>
<evidence type="ECO:0000256" key="2">
    <source>
        <dbReference type="ARBA" id="ARBA00011245"/>
    </source>
</evidence>
<accession>A0AAU7VIW2</accession>
<feature type="domain" description="Methionyl/Valyl/Leucyl/Isoleucyl-tRNA synthetase anticodon-binding" evidence="14">
    <location>
        <begin position="603"/>
        <end position="749"/>
    </location>
</feature>
<evidence type="ECO:0000259" key="13">
    <source>
        <dbReference type="Pfam" id="PF00133"/>
    </source>
</evidence>
<dbReference type="PRINTS" id="PR00986">
    <property type="entry name" value="TRNASYNTHVAL"/>
</dbReference>
<dbReference type="Gene3D" id="3.90.740.10">
    <property type="entry name" value="Valyl/Leucyl/Isoleucyl-tRNA synthetase, editing domain"/>
    <property type="match status" value="1"/>
</dbReference>
<organism evidence="16">
    <name type="scientific">Proteinivorax tanatarense</name>
    <dbReference type="NCBI Taxonomy" id="1260629"/>
    <lineage>
        <taxon>Bacteria</taxon>
        <taxon>Bacillati</taxon>
        <taxon>Bacillota</taxon>
        <taxon>Clostridia</taxon>
        <taxon>Eubacteriales</taxon>
        <taxon>Proteinivoracaceae</taxon>
        <taxon>Proteinivorax</taxon>
    </lineage>
</organism>
<evidence type="ECO:0000256" key="7">
    <source>
        <dbReference type="ARBA" id="ARBA00022917"/>
    </source>
</evidence>
<evidence type="ECO:0000256" key="9">
    <source>
        <dbReference type="ARBA" id="ARBA00023146"/>
    </source>
</evidence>
<reference evidence="16" key="1">
    <citation type="journal article" date="2013" name="Extremophiles">
        <title>Proteinivorax tanatarense gen. nov., sp. nov., an anaerobic, haloalkaliphilic, proteolytic bacterium isolated from a decaying algal bloom, and proposal of Proteinivoraceae fam. nov.</title>
        <authorList>
            <person name="Kevbrin V."/>
            <person name="Boltyanskaya Y."/>
            <person name="Zhilina T."/>
            <person name="Kolganova T."/>
            <person name="Lavrentjeva E."/>
            <person name="Kuznetsov B."/>
        </authorList>
    </citation>
    <scope>NUCLEOTIDE SEQUENCE</scope>
    <source>
        <strain evidence="16">Z-910T</strain>
    </source>
</reference>
<dbReference type="PANTHER" id="PTHR11946:SF93">
    <property type="entry name" value="VALINE--TRNA LIGASE, CHLOROPLASTIC_MITOCHONDRIAL 2"/>
    <property type="match status" value="1"/>
</dbReference>
<dbReference type="FunFam" id="3.90.740.10:FF:000005">
    <property type="entry name" value="Valine--tRNA ligase, mitochondrial"/>
    <property type="match status" value="1"/>
</dbReference>
<feature type="short sequence motif" description="'HIGH' region" evidence="12">
    <location>
        <begin position="42"/>
        <end position="52"/>
    </location>
</feature>
<dbReference type="GO" id="GO:0005524">
    <property type="term" value="F:ATP binding"/>
    <property type="evidence" value="ECO:0007669"/>
    <property type="project" value="UniProtKB-UniRule"/>
</dbReference>
<dbReference type="FunFam" id="3.40.50.620:FF:000032">
    <property type="entry name" value="Valine--tRNA ligase"/>
    <property type="match status" value="1"/>
</dbReference>
<dbReference type="FunFam" id="1.10.287.380:FF:000001">
    <property type="entry name" value="Valine--tRNA ligase"/>
    <property type="match status" value="1"/>
</dbReference>
<dbReference type="InterPro" id="IPR013155">
    <property type="entry name" value="M/V/L/I-tRNA-synth_anticd-bd"/>
</dbReference>
<dbReference type="HAMAP" id="MF_02004">
    <property type="entry name" value="Val_tRNA_synth_type1"/>
    <property type="match status" value="1"/>
</dbReference>
<evidence type="ECO:0000313" key="16">
    <source>
        <dbReference type="EMBL" id="XBX73815.1"/>
    </source>
</evidence>
<evidence type="ECO:0000256" key="3">
    <source>
        <dbReference type="ARBA" id="ARBA00022490"/>
    </source>
</evidence>
<dbReference type="FunFam" id="3.40.50.620:FF:000098">
    <property type="entry name" value="Valine--tRNA ligase"/>
    <property type="match status" value="1"/>
</dbReference>
<dbReference type="GO" id="GO:0004832">
    <property type="term" value="F:valine-tRNA ligase activity"/>
    <property type="evidence" value="ECO:0007669"/>
    <property type="project" value="UniProtKB-UniRule"/>
</dbReference>
<evidence type="ECO:0000256" key="4">
    <source>
        <dbReference type="ARBA" id="ARBA00022598"/>
    </source>
</evidence>
<dbReference type="AlphaFoldDB" id="A0AAU7VIW2"/>
<keyword evidence="6 12" id="KW-0067">ATP-binding</keyword>
<dbReference type="Gene3D" id="3.40.50.620">
    <property type="entry name" value="HUPs"/>
    <property type="match status" value="2"/>
</dbReference>
<comment type="subunit">
    <text evidence="2 12">Monomer.</text>
</comment>
<keyword evidence="9 12" id="KW-0030">Aminoacyl-tRNA synthetase</keyword>
<keyword evidence="3 12" id="KW-0963">Cytoplasm</keyword>
<name>A0AAU7VIW2_9FIRM</name>
<evidence type="ECO:0000256" key="12">
    <source>
        <dbReference type="HAMAP-Rule" id="MF_02004"/>
    </source>
</evidence>
<dbReference type="GO" id="GO:0005829">
    <property type="term" value="C:cytosol"/>
    <property type="evidence" value="ECO:0007669"/>
    <property type="project" value="TreeGrafter"/>
</dbReference>
<dbReference type="InterPro" id="IPR010978">
    <property type="entry name" value="tRNA-bd_arm"/>
</dbReference>
<dbReference type="InterPro" id="IPR033705">
    <property type="entry name" value="Anticodon_Ia_Val"/>
</dbReference>
<dbReference type="InterPro" id="IPR001412">
    <property type="entry name" value="aa-tRNA-synth_I_CS"/>
</dbReference>
<dbReference type="SUPFAM" id="SSF47323">
    <property type="entry name" value="Anticodon-binding domain of a subclass of class I aminoacyl-tRNA synthetases"/>
    <property type="match status" value="1"/>
</dbReference>
<sequence>MDKTFTPQNFEQKWYDVWMDNNLFAPSGDKDAEPYSIVIPPPNVTGALHLGHALDGTLQDILVRWKRMQGFDTLWIPGTDHAGIATQIKVEEHLKKETGKTRHDLGREEFLKLVWQWKDDYHKRITSQFKKLGVSCDWSRERFTLDKGCSEAVNEVFIQLYEKGLIYRGNYIINWCPRCKTALSDIEVEHIDKQGELWHIKYPIVDSNEYLVVATTRPETMLGDTAVAVNPKDERYAHLIGKKILLPITNRQIPIIADDYVDLEFGSGAVKITPAHDPNDFEMGTRHSLENIVVIDEDGVMTEKALHFKGMDRFECRKNLIAELDNKGLLIEIEDHDHSVGHCERCETIVEPYLSDQWFVKMKPLAEPAIKKVKDGETQFVPERFTKIYLNWVENVRDWCISRQLWWGHRIPAWYCGCGEVTVSKKEPVKCHKCNGTQLKQDEDVLDTWFSSALWPFSTMGWPEQTEDLKRYFPTSTLVTGYDIIYFWVARMIFTSIEFMDETPFDDVYIHGLIRDAEGRKMSKSLGNGIDPIEVIEKQGTDTLRFALITGIAPGNDTRFSQEKLDSSGNFANKIWNAAKFVLMNLEDFDGKEIEHNQLSLADNWILSRLNTTKAEVTKELERYELGNSAQAIYDFLWNEFCDWYIELSKPRLYGEDANQKQVAMWVLNHVLEETMKLLHPFMPYISEEIYSNLPYSKGYLITSSWPKVDNRFVDKKIEASFESIMEVIRAIRNIKSEMNVANNKDAEAIFLANDTEGFKVVKEGELYIKPLAGLKDLEISLSGKKPQKAMSKVVNIGEFYMPLAGLINIEEEIKRLQEDVKKLESEVTRVQKKLQNPGFVNKAPKQVVEKEKEKMENYNQKLLKVKERIKELKS</sequence>
<dbReference type="NCBIfam" id="NF004349">
    <property type="entry name" value="PRK05729.1"/>
    <property type="match status" value="1"/>
</dbReference>
<dbReference type="PROSITE" id="PS00178">
    <property type="entry name" value="AA_TRNA_LIGASE_I"/>
    <property type="match status" value="1"/>
</dbReference>
<feature type="coiled-coil region" evidence="12">
    <location>
        <begin position="807"/>
        <end position="869"/>
    </location>
</feature>
<keyword evidence="8 12" id="KW-0175">Coiled coil</keyword>
<comment type="function">
    <text evidence="12">Catalyzes the attachment of valine to tRNA(Val). As ValRS can inadvertently accommodate and process structurally similar amino acids such as threonine, to avoid such errors, it has a 'posttransfer' editing activity that hydrolyzes mischarged Thr-tRNA(Val) in a tRNA-dependent manner.</text>
</comment>
<comment type="domain">
    <text evidence="12">ValRS has two distinct active sites: one for aminoacylation and one for editing. The misactivated threonine is translocated from the active site to the editing site.</text>
</comment>
<evidence type="ECO:0000256" key="8">
    <source>
        <dbReference type="ARBA" id="ARBA00023054"/>
    </source>
</evidence>
<dbReference type="SUPFAM" id="SSF50677">
    <property type="entry name" value="ValRS/IleRS/LeuRS editing domain"/>
    <property type="match status" value="1"/>
</dbReference>
<dbReference type="InterPro" id="IPR037118">
    <property type="entry name" value="Val-tRNA_synth_C_sf"/>
</dbReference>
<evidence type="ECO:0000256" key="11">
    <source>
        <dbReference type="ARBA" id="ARBA00060830"/>
    </source>
</evidence>
<dbReference type="NCBIfam" id="TIGR00422">
    <property type="entry name" value="valS"/>
    <property type="match status" value="1"/>
</dbReference>
<dbReference type="GO" id="GO:0006438">
    <property type="term" value="P:valyl-tRNA aminoacylation"/>
    <property type="evidence" value="ECO:0007669"/>
    <property type="project" value="UniProtKB-UniRule"/>
</dbReference>
<evidence type="ECO:0000256" key="6">
    <source>
        <dbReference type="ARBA" id="ARBA00022840"/>
    </source>
</evidence>
<dbReference type="FunFam" id="1.10.730.10:FF:000014">
    <property type="entry name" value="Valine--tRNA ligase"/>
    <property type="match status" value="1"/>
</dbReference>
<dbReference type="InterPro" id="IPR019499">
    <property type="entry name" value="Val-tRNA_synth_tRNA-bd"/>
</dbReference>
<dbReference type="InterPro" id="IPR002303">
    <property type="entry name" value="Valyl-tRNA_ligase"/>
</dbReference>
<dbReference type="EMBL" id="CP158367">
    <property type="protein sequence ID" value="XBX73815.1"/>
    <property type="molecule type" value="Genomic_DNA"/>
</dbReference>
<gene>
    <name evidence="12" type="primary">valS</name>
    <name evidence="16" type="ORF">PRVXT_001819</name>
</gene>
<comment type="similarity">
    <text evidence="11 12">Belongs to the class-I aminoacyl-tRNA synthetase family. ValS type 1 subfamily.</text>
</comment>
<dbReference type="PANTHER" id="PTHR11946">
    <property type="entry name" value="VALYL-TRNA SYNTHETASES"/>
    <property type="match status" value="1"/>
</dbReference>
<protein>
    <recommendedName>
        <fullName evidence="12">Valine--tRNA ligase</fullName>
        <ecNumber evidence="12">6.1.1.9</ecNumber>
    </recommendedName>
    <alternativeName>
        <fullName evidence="12">Valyl-tRNA synthetase</fullName>
        <shortName evidence="12">ValRS</shortName>
    </alternativeName>
</protein>
<dbReference type="Pfam" id="PF10458">
    <property type="entry name" value="Val_tRNA-synt_C"/>
    <property type="match status" value="1"/>
</dbReference>
<dbReference type="RefSeq" id="WP_350342577.1">
    <property type="nucleotide sequence ID" value="NZ_CP158367.1"/>
</dbReference>
<keyword evidence="5 12" id="KW-0547">Nucleotide-binding</keyword>
<feature type="short sequence motif" description="'KMSKS' region" evidence="12">
    <location>
        <begin position="521"/>
        <end position="525"/>
    </location>
</feature>
<dbReference type="Gene3D" id="1.10.287.380">
    <property type="entry name" value="Valyl-tRNA synthetase, C-terminal domain"/>
    <property type="match status" value="1"/>
</dbReference>
<feature type="binding site" evidence="12">
    <location>
        <position position="524"/>
    </location>
    <ligand>
        <name>ATP</name>
        <dbReference type="ChEBI" id="CHEBI:30616"/>
    </ligand>
</feature>
<comment type="domain">
    <text evidence="12">The C-terminal coiled-coil domain is crucial for aminoacylation activity.</text>
</comment>
<feature type="domain" description="Aminoacyl-tRNA synthetase class Ia" evidence="13">
    <location>
        <begin position="13"/>
        <end position="558"/>
    </location>
</feature>
<evidence type="ECO:0000256" key="5">
    <source>
        <dbReference type="ARBA" id="ARBA00022741"/>
    </source>
</evidence>